<feature type="non-terminal residue" evidence="1">
    <location>
        <position position="1"/>
    </location>
</feature>
<gene>
    <name evidence="1" type="ORF">S01H4_64261</name>
</gene>
<name>X1CK76_9ZZZZ</name>
<dbReference type="AlphaFoldDB" id="X1CK76"/>
<organism evidence="1">
    <name type="scientific">marine sediment metagenome</name>
    <dbReference type="NCBI Taxonomy" id="412755"/>
    <lineage>
        <taxon>unclassified sequences</taxon>
        <taxon>metagenomes</taxon>
        <taxon>ecological metagenomes</taxon>
    </lineage>
</organism>
<evidence type="ECO:0000313" key="1">
    <source>
        <dbReference type="EMBL" id="GAH08801.1"/>
    </source>
</evidence>
<comment type="caution">
    <text evidence="1">The sequence shown here is derived from an EMBL/GenBank/DDBJ whole genome shotgun (WGS) entry which is preliminary data.</text>
</comment>
<proteinExistence type="predicted"/>
<sequence>KASHRNVHANKATDFFHPKLLDLARRQWDKQLRVFVPNAPDVDVVLTESLDLVEDMWG</sequence>
<protein>
    <submittedName>
        <fullName evidence="1">Uncharacterized protein</fullName>
    </submittedName>
</protein>
<reference evidence="1" key="1">
    <citation type="journal article" date="2014" name="Front. Microbiol.">
        <title>High frequency of phylogenetically diverse reductive dehalogenase-homologous genes in deep subseafloor sedimentary metagenomes.</title>
        <authorList>
            <person name="Kawai M."/>
            <person name="Futagami T."/>
            <person name="Toyoda A."/>
            <person name="Takaki Y."/>
            <person name="Nishi S."/>
            <person name="Hori S."/>
            <person name="Arai W."/>
            <person name="Tsubouchi T."/>
            <person name="Morono Y."/>
            <person name="Uchiyama I."/>
            <person name="Ito T."/>
            <person name="Fujiyama A."/>
            <person name="Inagaki F."/>
            <person name="Takami H."/>
        </authorList>
    </citation>
    <scope>NUCLEOTIDE SEQUENCE</scope>
    <source>
        <strain evidence="1">Expedition CK06-06</strain>
    </source>
</reference>
<accession>X1CK76</accession>
<dbReference type="EMBL" id="BART01038908">
    <property type="protein sequence ID" value="GAH08801.1"/>
    <property type="molecule type" value="Genomic_DNA"/>
</dbReference>